<evidence type="ECO:0000313" key="1">
    <source>
        <dbReference type="EMBL" id="TDU81191.1"/>
    </source>
</evidence>
<sequence length="80" mass="8693">MDRILGEEMWGGGFLSFGRVDGEVKAGQGAFGERRDILRVGDCGCGYCGAQNNPALRFAEVLAYFTGRILPLPGRALKRK</sequence>
<proteinExistence type="predicted"/>
<dbReference type="EMBL" id="SOCA01000001">
    <property type="protein sequence ID" value="TDU81191.1"/>
    <property type="molecule type" value="Genomic_DNA"/>
</dbReference>
<accession>A0A4R7SQ98</accession>
<dbReference type="AlphaFoldDB" id="A0A4R7SQ98"/>
<gene>
    <name evidence="1" type="ORF">EI77_00494</name>
</gene>
<dbReference type="Proteomes" id="UP000295662">
    <property type="component" value="Unassembled WGS sequence"/>
</dbReference>
<keyword evidence="2" id="KW-1185">Reference proteome</keyword>
<reference evidence="1 2" key="1">
    <citation type="submission" date="2019-03" db="EMBL/GenBank/DDBJ databases">
        <title>Genomic Encyclopedia of Archaeal and Bacterial Type Strains, Phase II (KMG-II): from individual species to whole genera.</title>
        <authorList>
            <person name="Goeker M."/>
        </authorList>
    </citation>
    <scope>NUCLEOTIDE SEQUENCE [LARGE SCALE GENOMIC DNA]</scope>
    <source>
        <strain evidence="1 2">ATCC 25309</strain>
    </source>
</reference>
<evidence type="ECO:0000313" key="2">
    <source>
        <dbReference type="Proteomes" id="UP000295662"/>
    </source>
</evidence>
<comment type="caution">
    <text evidence="1">The sequence shown here is derived from an EMBL/GenBank/DDBJ whole genome shotgun (WGS) entry which is preliminary data.</text>
</comment>
<protein>
    <submittedName>
        <fullName evidence="1">Uncharacterized protein</fullName>
    </submittedName>
</protein>
<organism evidence="1 2">
    <name type="scientific">Prosthecobacter fusiformis</name>
    <dbReference type="NCBI Taxonomy" id="48464"/>
    <lineage>
        <taxon>Bacteria</taxon>
        <taxon>Pseudomonadati</taxon>
        <taxon>Verrucomicrobiota</taxon>
        <taxon>Verrucomicrobiia</taxon>
        <taxon>Verrucomicrobiales</taxon>
        <taxon>Verrucomicrobiaceae</taxon>
        <taxon>Prosthecobacter</taxon>
    </lineage>
</organism>
<name>A0A4R7SQ98_9BACT</name>